<dbReference type="EMBL" id="JASDAP010000013">
    <property type="protein sequence ID" value="KAK1892746.1"/>
    <property type="molecule type" value="Genomic_DNA"/>
</dbReference>
<keyword evidence="2" id="KW-1185">Reference proteome</keyword>
<reference evidence="1" key="1">
    <citation type="submission" date="2023-04" db="EMBL/GenBank/DDBJ databases">
        <title>Chromosome-level genome of Chaenocephalus aceratus.</title>
        <authorList>
            <person name="Park H."/>
        </authorList>
    </citation>
    <scope>NUCLEOTIDE SEQUENCE</scope>
    <source>
        <strain evidence="1">DE</strain>
        <tissue evidence="1">Muscle</tissue>
    </source>
</reference>
<protein>
    <submittedName>
        <fullName evidence="1">Succinyl-diaminopimelate desuccinylase</fullName>
    </submittedName>
</protein>
<evidence type="ECO:0000313" key="1">
    <source>
        <dbReference type="EMBL" id="KAK1892746.1"/>
    </source>
</evidence>
<name>A0AAD9F966_DISEL</name>
<evidence type="ECO:0000313" key="2">
    <source>
        <dbReference type="Proteomes" id="UP001228049"/>
    </source>
</evidence>
<feature type="non-terminal residue" evidence="1">
    <location>
        <position position="54"/>
    </location>
</feature>
<accession>A0AAD9F966</accession>
<feature type="non-terminal residue" evidence="1">
    <location>
        <position position="1"/>
    </location>
</feature>
<proteinExistence type="predicted"/>
<organism evidence="1 2">
    <name type="scientific">Dissostichus eleginoides</name>
    <name type="common">Patagonian toothfish</name>
    <name type="synonym">Dissostichus amissus</name>
    <dbReference type="NCBI Taxonomy" id="100907"/>
    <lineage>
        <taxon>Eukaryota</taxon>
        <taxon>Metazoa</taxon>
        <taxon>Chordata</taxon>
        <taxon>Craniata</taxon>
        <taxon>Vertebrata</taxon>
        <taxon>Euteleostomi</taxon>
        <taxon>Actinopterygii</taxon>
        <taxon>Neopterygii</taxon>
        <taxon>Teleostei</taxon>
        <taxon>Neoteleostei</taxon>
        <taxon>Acanthomorphata</taxon>
        <taxon>Eupercaria</taxon>
        <taxon>Perciformes</taxon>
        <taxon>Notothenioidei</taxon>
        <taxon>Nototheniidae</taxon>
        <taxon>Dissostichus</taxon>
    </lineage>
</organism>
<gene>
    <name evidence="1" type="ORF">KUDE01_007819</name>
</gene>
<dbReference type="AlphaFoldDB" id="A0AAD9F966"/>
<sequence>GAHTPGAAQYFVSVAAPVCSGTSSVSVQYSRRGELTERKIKKKAHGYAREEKKN</sequence>
<dbReference type="Proteomes" id="UP001228049">
    <property type="component" value="Unassembled WGS sequence"/>
</dbReference>
<comment type="caution">
    <text evidence="1">The sequence shown here is derived from an EMBL/GenBank/DDBJ whole genome shotgun (WGS) entry which is preliminary data.</text>
</comment>